<keyword evidence="3" id="KW-1185">Reference proteome</keyword>
<evidence type="ECO:0000313" key="2">
    <source>
        <dbReference type="EMBL" id="KAJ6234605.1"/>
    </source>
</evidence>
<dbReference type="CDD" id="cd23399">
    <property type="entry name" value="beta-trefoil_ABD_ABFB"/>
    <property type="match status" value="2"/>
</dbReference>
<sequence>MNKKEQDLVLPKTVSFESKNFPGYYLIHNNFRMRIEKLSNEKEPEFFKKDCSFKIVSGLADESFKSFESINYPGYYIRHKNFHLYLEQNTEELFKKDCTFKITQGNSQNSNQENETEYISLQSFNYPRHFIRHRNYMGEITEISSELDKKDSSFKIVEGLFGENTVSFESKNFPGYYLIHNNFRMRIEKLSNEKEPEFFKKDCSFKIVSGLADESFKSFESINYPGYYIRHKNFHLYLEQNTEELFKKDCTFKITQGNSQNSNKQNETEYISLQSFNYPRHFIRHRNYMGEITEISSELDKKDSSFKIVEGLFENN</sequence>
<feature type="domain" description="Alpha-L-arabinofuranosidase B arabinose-binding" evidence="1">
    <location>
        <begin position="8"/>
        <end position="42"/>
    </location>
</feature>
<dbReference type="PANTHER" id="PTHR31151">
    <property type="entry name" value="PROLINE-TRNA LIGASE (DUF1680)"/>
    <property type="match status" value="1"/>
</dbReference>
<dbReference type="EMBL" id="JAOAOG010000269">
    <property type="protein sequence ID" value="KAJ6234605.1"/>
    <property type="molecule type" value="Genomic_DNA"/>
</dbReference>
<evidence type="ECO:0000259" key="1">
    <source>
        <dbReference type="Pfam" id="PF05270"/>
    </source>
</evidence>
<accession>A0ABQ8XR39</accession>
<dbReference type="Gene3D" id="2.80.10.50">
    <property type="match status" value="4"/>
</dbReference>
<reference evidence="2" key="1">
    <citation type="submission" date="2022-08" db="EMBL/GenBank/DDBJ databases">
        <title>Novel sulfate-reducing endosymbionts in the free-living metamonad Anaeramoeba.</title>
        <authorList>
            <person name="Jerlstrom-Hultqvist J."/>
            <person name="Cepicka I."/>
            <person name="Gallot-Lavallee L."/>
            <person name="Salas-Leiva D."/>
            <person name="Curtis B.A."/>
            <person name="Zahonova K."/>
            <person name="Pipaliya S."/>
            <person name="Dacks J."/>
            <person name="Roger A.J."/>
        </authorList>
    </citation>
    <scope>NUCLEOTIDE SEQUENCE</scope>
    <source>
        <strain evidence="2">Schooner1</strain>
    </source>
</reference>
<proteinExistence type="predicted"/>
<comment type="caution">
    <text evidence="2">The sequence shown here is derived from an EMBL/GenBank/DDBJ whole genome shotgun (WGS) entry which is preliminary data.</text>
</comment>
<dbReference type="SUPFAM" id="SSF110221">
    <property type="entry name" value="AbfB domain"/>
    <property type="match status" value="4"/>
</dbReference>
<feature type="domain" description="Alpha-L-arabinofuranosidase B arabinose-binding" evidence="1">
    <location>
        <begin position="45"/>
        <end position="144"/>
    </location>
</feature>
<gene>
    <name evidence="2" type="ORF">M0813_29197</name>
</gene>
<name>A0ABQ8XR39_9EUKA</name>
<dbReference type="InterPro" id="IPR007934">
    <property type="entry name" value="AbfB_ABD"/>
</dbReference>
<evidence type="ECO:0000313" key="3">
    <source>
        <dbReference type="Proteomes" id="UP001150062"/>
    </source>
</evidence>
<organism evidence="2 3">
    <name type="scientific">Anaeramoeba flamelloides</name>
    <dbReference type="NCBI Taxonomy" id="1746091"/>
    <lineage>
        <taxon>Eukaryota</taxon>
        <taxon>Metamonada</taxon>
        <taxon>Anaeramoebidae</taxon>
        <taxon>Anaeramoeba</taxon>
    </lineage>
</organism>
<dbReference type="Pfam" id="PF05270">
    <property type="entry name" value="AbfB"/>
    <property type="match status" value="3"/>
</dbReference>
<protein>
    <submittedName>
        <fullName evidence="2">Alpha-l-arabinofuranosidase b</fullName>
    </submittedName>
</protein>
<dbReference type="InterPro" id="IPR036195">
    <property type="entry name" value="AbfB_ABD_sf"/>
</dbReference>
<dbReference type="Proteomes" id="UP001150062">
    <property type="component" value="Unassembled WGS sequence"/>
</dbReference>
<feature type="domain" description="Alpha-L-arabinofuranosidase B arabinose-binding" evidence="1">
    <location>
        <begin position="197"/>
        <end position="308"/>
    </location>
</feature>
<dbReference type="PANTHER" id="PTHR31151:SF0">
    <property type="entry name" value="PROLINE-TRNA LIGASE (DUF1680)"/>
    <property type="match status" value="1"/>
</dbReference>